<dbReference type="EMBL" id="JAFBMS010000009">
    <property type="protein sequence ID" value="KAG9349241.1"/>
    <property type="molecule type" value="Genomic_DNA"/>
</dbReference>
<evidence type="ECO:0000313" key="3">
    <source>
        <dbReference type="Proteomes" id="UP000824540"/>
    </source>
</evidence>
<evidence type="ECO:0000256" key="1">
    <source>
        <dbReference type="SAM" id="MobiDB-lite"/>
    </source>
</evidence>
<feature type="region of interest" description="Disordered" evidence="1">
    <location>
        <begin position="215"/>
        <end position="248"/>
    </location>
</feature>
<organism evidence="2 3">
    <name type="scientific">Albula glossodonta</name>
    <name type="common">roundjaw bonefish</name>
    <dbReference type="NCBI Taxonomy" id="121402"/>
    <lineage>
        <taxon>Eukaryota</taxon>
        <taxon>Metazoa</taxon>
        <taxon>Chordata</taxon>
        <taxon>Craniata</taxon>
        <taxon>Vertebrata</taxon>
        <taxon>Euteleostomi</taxon>
        <taxon>Actinopterygii</taxon>
        <taxon>Neopterygii</taxon>
        <taxon>Teleostei</taxon>
        <taxon>Albuliformes</taxon>
        <taxon>Albulidae</taxon>
        <taxon>Albula</taxon>
    </lineage>
</organism>
<comment type="caution">
    <text evidence="2">The sequence shown here is derived from an EMBL/GenBank/DDBJ whole genome shotgun (WGS) entry which is preliminary data.</text>
</comment>
<dbReference type="Gene3D" id="2.80.10.50">
    <property type="match status" value="1"/>
</dbReference>
<feature type="region of interest" description="Disordered" evidence="1">
    <location>
        <begin position="260"/>
        <end position="286"/>
    </location>
</feature>
<dbReference type="Proteomes" id="UP000824540">
    <property type="component" value="Unassembled WGS sequence"/>
</dbReference>
<evidence type="ECO:0000313" key="2">
    <source>
        <dbReference type="EMBL" id="KAG9349241.1"/>
    </source>
</evidence>
<sequence>MNHSVELESCAKLTQTLLCGARLSVTTHPLSDCHCLSTALWLRAFFSVCMSACLSLSHCVSHSICHDPEHNPCEVSQGELRNGGAPYWGRDRSDEKHCDLAGRLAVRPGLPLARSRECTDLEKRQVVKLRGGQGRCPMLATISVPQQVFKHTTHSLNDCAFYFASVNEVPRCAFNFSRTSLHSDCQNLLELQRLTLLHVNSNQCLDMPSEEDKMVPTLRDCTGSRSQHLDRTRSRSQTETSRQPLPVPLATCLLSQPSSLSAGQVTAPPPNRDHESSHSDLVSCSSRQAPPTFPLGEIAFSVCLRSMGASAPLPTGLLMSVGPVVMQSRVTSGQCSRATEADHPGRISYSPWLQGWTQLQQAQPGKRSVLIQRWKQSSQVRELKEAQWQTEKAPQRSNPWVSLLGPVVAIDEPQRISQVGLWWADEEQPMLFCSLRWVPHIPDLTRPCVVFHQLCFRICCSSVRRFCLFSPHCHMLFPLICSSPEGNHSSVINRPSQGAISPWPRSDWPDRAHTCEREALRRYGPRSRIR</sequence>
<dbReference type="AlphaFoldDB" id="A0A8T2PDH9"/>
<protein>
    <submittedName>
        <fullName evidence="2">Uncharacterized protein</fullName>
    </submittedName>
</protein>
<reference evidence="2" key="1">
    <citation type="thesis" date="2021" institute="BYU ScholarsArchive" country="Provo, UT, USA">
        <title>Applications of and Algorithms for Genome Assembly and Genomic Analyses with an Emphasis on Marine Teleosts.</title>
        <authorList>
            <person name="Pickett B.D."/>
        </authorList>
    </citation>
    <scope>NUCLEOTIDE SEQUENCE</scope>
    <source>
        <strain evidence="2">HI-2016</strain>
    </source>
</reference>
<gene>
    <name evidence="2" type="ORF">JZ751_027684</name>
</gene>
<keyword evidence="3" id="KW-1185">Reference proteome</keyword>
<proteinExistence type="predicted"/>
<name>A0A8T2PDH9_9TELE</name>
<accession>A0A8T2PDH9</accession>